<feature type="compositionally biased region" description="Polar residues" evidence="1">
    <location>
        <begin position="34"/>
        <end position="43"/>
    </location>
</feature>
<dbReference type="EMBL" id="KV417504">
    <property type="protein sequence ID" value="KZP28354.1"/>
    <property type="molecule type" value="Genomic_DNA"/>
</dbReference>
<evidence type="ECO:0000313" key="2">
    <source>
        <dbReference type="EMBL" id="KZP28354.1"/>
    </source>
</evidence>
<accession>A0A166RJY3</accession>
<feature type="region of interest" description="Disordered" evidence="1">
    <location>
        <begin position="34"/>
        <end position="59"/>
    </location>
</feature>
<dbReference type="AlphaFoldDB" id="A0A166RJY3"/>
<reference evidence="2 3" key="1">
    <citation type="journal article" date="2016" name="Mol. Biol. Evol.">
        <title>Comparative Genomics of Early-Diverging Mushroom-Forming Fungi Provides Insights into the Origins of Lignocellulose Decay Capabilities.</title>
        <authorList>
            <person name="Nagy L.G."/>
            <person name="Riley R."/>
            <person name="Tritt A."/>
            <person name="Adam C."/>
            <person name="Daum C."/>
            <person name="Floudas D."/>
            <person name="Sun H."/>
            <person name="Yadav J.S."/>
            <person name="Pangilinan J."/>
            <person name="Larsson K.H."/>
            <person name="Matsuura K."/>
            <person name="Barry K."/>
            <person name="Labutti K."/>
            <person name="Kuo R."/>
            <person name="Ohm R.A."/>
            <person name="Bhattacharya S.S."/>
            <person name="Shirouzu T."/>
            <person name="Yoshinaga Y."/>
            <person name="Martin F.M."/>
            <person name="Grigoriev I.V."/>
            <person name="Hibbett D.S."/>
        </authorList>
    </citation>
    <scope>NUCLEOTIDE SEQUENCE [LARGE SCALE GENOMIC DNA]</scope>
    <source>
        <strain evidence="2 3">CBS 109695</strain>
    </source>
</reference>
<organism evidence="2 3">
    <name type="scientific">Athelia psychrophila</name>
    <dbReference type="NCBI Taxonomy" id="1759441"/>
    <lineage>
        <taxon>Eukaryota</taxon>
        <taxon>Fungi</taxon>
        <taxon>Dikarya</taxon>
        <taxon>Basidiomycota</taxon>
        <taxon>Agaricomycotina</taxon>
        <taxon>Agaricomycetes</taxon>
        <taxon>Agaricomycetidae</taxon>
        <taxon>Atheliales</taxon>
        <taxon>Atheliaceae</taxon>
        <taxon>Athelia</taxon>
    </lineage>
</organism>
<gene>
    <name evidence="2" type="ORF">FIBSPDRAFT_852860</name>
</gene>
<keyword evidence="3" id="KW-1185">Reference proteome</keyword>
<name>A0A166RJY3_9AGAM</name>
<protein>
    <submittedName>
        <fullName evidence="2">Uncharacterized protein</fullName>
    </submittedName>
</protein>
<dbReference type="Proteomes" id="UP000076532">
    <property type="component" value="Unassembled WGS sequence"/>
</dbReference>
<evidence type="ECO:0000256" key="1">
    <source>
        <dbReference type="SAM" id="MobiDB-lite"/>
    </source>
</evidence>
<feature type="non-terminal residue" evidence="2">
    <location>
        <position position="59"/>
    </location>
</feature>
<evidence type="ECO:0000313" key="3">
    <source>
        <dbReference type="Proteomes" id="UP000076532"/>
    </source>
</evidence>
<sequence length="59" mass="6377">MPRVVGAVDNVAMKAVKCLLNKGPLARGKVSVRNKNNMRTTTRMGPGGPCSHSIRRSRT</sequence>
<proteinExistence type="predicted"/>